<gene>
    <name evidence="2" type="ORF">Rsub_10887</name>
</gene>
<organism evidence="2 3">
    <name type="scientific">Raphidocelis subcapitata</name>
    <dbReference type="NCBI Taxonomy" id="307507"/>
    <lineage>
        <taxon>Eukaryota</taxon>
        <taxon>Viridiplantae</taxon>
        <taxon>Chlorophyta</taxon>
        <taxon>core chlorophytes</taxon>
        <taxon>Chlorophyceae</taxon>
        <taxon>CS clade</taxon>
        <taxon>Sphaeropleales</taxon>
        <taxon>Selenastraceae</taxon>
        <taxon>Raphidocelis</taxon>
    </lineage>
</organism>
<keyword evidence="3" id="KW-1185">Reference proteome</keyword>
<evidence type="ECO:0000256" key="1">
    <source>
        <dbReference type="SAM" id="MobiDB-lite"/>
    </source>
</evidence>
<feature type="region of interest" description="Disordered" evidence="1">
    <location>
        <begin position="46"/>
        <end position="137"/>
    </location>
</feature>
<dbReference type="AlphaFoldDB" id="A0A2V0PIG1"/>
<comment type="caution">
    <text evidence="2">The sequence shown here is derived from an EMBL/GenBank/DDBJ whole genome shotgun (WGS) entry which is preliminary data.</text>
</comment>
<evidence type="ECO:0000313" key="3">
    <source>
        <dbReference type="Proteomes" id="UP000247498"/>
    </source>
</evidence>
<sequence length="201" mass="21474">MLYSEPSIVARIAQSGCDVDPRDVRLLLPGPLLHSESLDLTAFTAPQRQPRQEAPSPPPPLQLPEQQLYHSPLTPPAKQEQDHLQQRPRPTSSQLRRARRARAKAARAAAGGVPPSPPLSPAPPPSPPQPFGAGDGCGPLPAAGLAAMNWCHVQAARRREPELDAAAVQSLVQMQLQAGAPILPPWYRGAAAQPQQSMRAA</sequence>
<reference evidence="2 3" key="1">
    <citation type="journal article" date="2018" name="Sci. Rep.">
        <title>Raphidocelis subcapitata (=Pseudokirchneriella subcapitata) provides an insight into genome evolution and environmental adaptations in the Sphaeropleales.</title>
        <authorList>
            <person name="Suzuki S."/>
            <person name="Yamaguchi H."/>
            <person name="Nakajima N."/>
            <person name="Kawachi M."/>
        </authorList>
    </citation>
    <scope>NUCLEOTIDE SEQUENCE [LARGE SCALE GENOMIC DNA]</scope>
    <source>
        <strain evidence="2 3">NIES-35</strain>
    </source>
</reference>
<feature type="compositionally biased region" description="Pro residues" evidence="1">
    <location>
        <begin position="114"/>
        <end position="130"/>
    </location>
</feature>
<dbReference type="InParanoid" id="A0A2V0PIG1"/>
<dbReference type="Proteomes" id="UP000247498">
    <property type="component" value="Unassembled WGS sequence"/>
</dbReference>
<proteinExistence type="predicted"/>
<name>A0A2V0PIG1_9CHLO</name>
<accession>A0A2V0PIG1</accession>
<evidence type="ECO:0000313" key="2">
    <source>
        <dbReference type="EMBL" id="GBF97723.1"/>
    </source>
</evidence>
<protein>
    <submittedName>
        <fullName evidence="2">Uncharacterized protein</fullName>
    </submittedName>
</protein>
<feature type="compositionally biased region" description="Basic residues" evidence="1">
    <location>
        <begin position="96"/>
        <end position="105"/>
    </location>
</feature>
<dbReference type="EMBL" id="BDRX01000106">
    <property type="protein sequence ID" value="GBF97723.1"/>
    <property type="molecule type" value="Genomic_DNA"/>
</dbReference>